<dbReference type="PROSITE" id="PS51352">
    <property type="entry name" value="THIOREDOXIN_2"/>
    <property type="match status" value="1"/>
</dbReference>
<dbReference type="InterPro" id="IPR013766">
    <property type="entry name" value="Thioredoxin_domain"/>
</dbReference>
<accession>A0ABT5KLC2</accession>
<dbReference type="RefSeq" id="WP_273602281.1">
    <property type="nucleotide sequence ID" value="NZ_JAQQXT010000019.1"/>
</dbReference>
<dbReference type="EMBL" id="JAQQXT010000019">
    <property type="protein sequence ID" value="MDC8774254.1"/>
    <property type="molecule type" value="Genomic_DNA"/>
</dbReference>
<protein>
    <submittedName>
        <fullName evidence="3">Thioredoxin family protein</fullName>
    </submittedName>
</protein>
<evidence type="ECO:0000256" key="1">
    <source>
        <dbReference type="SAM" id="SignalP"/>
    </source>
</evidence>
<feature type="chain" id="PRO_5046350888" evidence="1">
    <location>
        <begin position="38"/>
        <end position="143"/>
    </location>
</feature>
<dbReference type="PANTHER" id="PTHR10438:SF468">
    <property type="entry name" value="THIOREDOXIN-1-RELATED"/>
    <property type="match status" value="1"/>
</dbReference>
<reference evidence="3 4" key="1">
    <citation type="submission" date="2022-10" db="EMBL/GenBank/DDBJ databases">
        <title>Paucibacter sp. hw1 Genome sequencing.</title>
        <authorList>
            <person name="Park S."/>
        </authorList>
    </citation>
    <scope>NUCLEOTIDE SEQUENCE [LARGE SCALE GENOMIC DNA]</scope>
    <source>
        <strain evidence="4">hw1</strain>
    </source>
</reference>
<keyword evidence="4" id="KW-1185">Reference proteome</keyword>
<name>A0ABT5KLC2_9BURK</name>
<feature type="domain" description="Thioredoxin" evidence="2">
    <location>
        <begin position="22"/>
        <end position="143"/>
    </location>
</feature>
<dbReference type="InterPro" id="IPR050620">
    <property type="entry name" value="Thioredoxin_H-type-like"/>
</dbReference>
<evidence type="ECO:0000313" key="4">
    <source>
        <dbReference type="Proteomes" id="UP001221189"/>
    </source>
</evidence>
<gene>
    <name evidence="3" type="ORF">PRZ03_22045</name>
</gene>
<dbReference type="Pfam" id="PF00085">
    <property type="entry name" value="Thioredoxin"/>
    <property type="match status" value="1"/>
</dbReference>
<dbReference type="SUPFAM" id="SSF52833">
    <property type="entry name" value="Thioredoxin-like"/>
    <property type="match status" value="1"/>
</dbReference>
<proteinExistence type="predicted"/>
<dbReference type="Proteomes" id="UP001221189">
    <property type="component" value="Unassembled WGS sequence"/>
</dbReference>
<feature type="signal peptide" evidence="1">
    <location>
        <begin position="1"/>
        <end position="37"/>
    </location>
</feature>
<organism evidence="3 4">
    <name type="scientific">Roseateles albus</name>
    <dbReference type="NCBI Taxonomy" id="2987525"/>
    <lineage>
        <taxon>Bacteria</taxon>
        <taxon>Pseudomonadati</taxon>
        <taxon>Pseudomonadota</taxon>
        <taxon>Betaproteobacteria</taxon>
        <taxon>Burkholderiales</taxon>
        <taxon>Sphaerotilaceae</taxon>
        <taxon>Roseateles</taxon>
    </lineage>
</organism>
<evidence type="ECO:0000259" key="2">
    <source>
        <dbReference type="PROSITE" id="PS51352"/>
    </source>
</evidence>
<keyword evidence="1" id="KW-0732">Signal</keyword>
<dbReference type="CDD" id="cd02947">
    <property type="entry name" value="TRX_family"/>
    <property type="match status" value="1"/>
</dbReference>
<evidence type="ECO:0000313" key="3">
    <source>
        <dbReference type="EMBL" id="MDC8774254.1"/>
    </source>
</evidence>
<sequence length="143" mass="15534">MTRNISNKFSIQRKLARVAASTAIGLAAALLGNAANAGEIRKADMEAYMQAATQNKPIIMHVHAGWCPVCSKQGPLIEALMQESEFKDVIVFKIDFDADKPLVDQLGVKFQSTLIAAKGSTEVGRSAGVTDKDKLREFIRKSL</sequence>
<dbReference type="Gene3D" id="3.40.30.10">
    <property type="entry name" value="Glutaredoxin"/>
    <property type="match status" value="1"/>
</dbReference>
<comment type="caution">
    <text evidence="3">The sequence shown here is derived from an EMBL/GenBank/DDBJ whole genome shotgun (WGS) entry which is preliminary data.</text>
</comment>
<dbReference type="InterPro" id="IPR036249">
    <property type="entry name" value="Thioredoxin-like_sf"/>
</dbReference>
<dbReference type="PANTHER" id="PTHR10438">
    <property type="entry name" value="THIOREDOXIN"/>
    <property type="match status" value="1"/>
</dbReference>